<evidence type="ECO:0000313" key="6">
    <source>
        <dbReference type="EMBL" id="RDW81835.1"/>
    </source>
</evidence>
<dbReference type="GO" id="GO:0000981">
    <property type="term" value="F:DNA-binding transcription factor activity, RNA polymerase II-specific"/>
    <property type="evidence" value="ECO:0007669"/>
    <property type="project" value="InterPro"/>
</dbReference>
<evidence type="ECO:0000256" key="3">
    <source>
        <dbReference type="ARBA" id="ARBA00023015"/>
    </source>
</evidence>
<dbReference type="Proteomes" id="UP000256645">
    <property type="component" value="Unassembled WGS sequence"/>
</dbReference>
<keyword evidence="7" id="KW-1185">Reference proteome</keyword>
<evidence type="ECO:0000256" key="2">
    <source>
        <dbReference type="ARBA" id="ARBA00022723"/>
    </source>
</evidence>
<dbReference type="GO" id="GO:0046872">
    <property type="term" value="F:metal ion binding"/>
    <property type="evidence" value="ECO:0007669"/>
    <property type="project" value="UniProtKB-KW"/>
</dbReference>
<keyword evidence="2" id="KW-0479">Metal-binding</keyword>
<keyword evidence="3" id="KW-0805">Transcription regulation</keyword>
<reference evidence="6 7" key="1">
    <citation type="journal article" date="2018" name="IMA Fungus">
        <title>IMA Genome-F 9: Draft genome sequence of Annulohypoxylon stygium, Aspergillus mulundensis, Berkeleyomyces basicola (syn. Thielaviopsis basicola), Ceratocystis smalleyi, two Cercospora beticola strains, Coleophoma cylindrospora, Fusarium fracticaudum, Phialophora cf. hyalina, and Morchella septimelata.</title>
        <authorList>
            <person name="Wingfield B.D."/>
            <person name="Bills G.F."/>
            <person name="Dong Y."/>
            <person name="Huang W."/>
            <person name="Nel W.J."/>
            <person name="Swalarsk-Parry B.S."/>
            <person name="Vaghefi N."/>
            <person name="Wilken P.M."/>
            <person name="An Z."/>
            <person name="de Beer Z.W."/>
            <person name="De Vos L."/>
            <person name="Chen L."/>
            <person name="Duong T.A."/>
            <person name="Gao Y."/>
            <person name="Hammerbacher A."/>
            <person name="Kikkert J.R."/>
            <person name="Li Y."/>
            <person name="Li H."/>
            <person name="Li K."/>
            <person name="Li Q."/>
            <person name="Liu X."/>
            <person name="Ma X."/>
            <person name="Naidoo K."/>
            <person name="Pethybridge S.J."/>
            <person name="Sun J."/>
            <person name="Steenkamp E.T."/>
            <person name="van der Nest M.A."/>
            <person name="van Wyk S."/>
            <person name="Wingfield M.J."/>
            <person name="Xiong C."/>
            <person name="Yue Q."/>
            <person name="Zhang X."/>
        </authorList>
    </citation>
    <scope>NUCLEOTIDE SEQUENCE [LARGE SCALE GENOMIC DNA]</scope>
    <source>
        <strain evidence="6 7">BP6252</strain>
    </source>
</reference>
<dbReference type="PANTHER" id="PTHR47338">
    <property type="entry name" value="ZN(II)2CYS6 TRANSCRIPTION FACTOR (EUROFUNG)-RELATED"/>
    <property type="match status" value="1"/>
</dbReference>
<sequence>MCMDLISWLPGSRTQNPRTTTYLAAKRYYLDLEIAGILSIQCLQAGILVAIFELGHAIYPSAFLSVAACARYGSALGLDWRTNLPREDPLSWFDAEEQSRVWWAIALLDRVANIGQPERRLIVADPGVDALLPRSDIEWDQGIMPSRPPYSVSAPSIQWGDMGPFALTAQATRLLGQVLSHVSQATDLDEEEAILLDRALRALARVVHVEGQLQDLHMMNQEAICSIALVMLHEAHASLPARTKTSIQFSASHQVMNCISDVSRSLEALPEHTGHRSVVTCVEEASPFLVTLLYLVACVNGRLQKENQTSESLEAAVVLKSVLGKFDTRWKAAGECPGHAPIILQLSTVRASYPADLRFAKEYSLRPNVEVLGGKDFIECSDSSRNFLAIWPKLTVQRTEYLLLPSTLGAPIRSSMNTNGSPDLFTICFASLPGTIKHWYSHDIKCQTSLFSRQIKSAVGFIPLP</sequence>
<proteinExistence type="predicted"/>
<dbReference type="CDD" id="cd12148">
    <property type="entry name" value="fungal_TF_MHR"/>
    <property type="match status" value="1"/>
</dbReference>
<dbReference type="OrthoDB" id="3862662at2759"/>
<accession>A0A3D8S694</accession>
<protein>
    <recommendedName>
        <fullName evidence="8">Transcription factor domain-containing protein</fullName>
    </recommendedName>
</protein>
<dbReference type="InterPro" id="IPR050815">
    <property type="entry name" value="TF_fung"/>
</dbReference>
<keyword evidence="5" id="KW-0539">Nucleus</keyword>
<dbReference type="PANTHER" id="PTHR47338:SF20">
    <property type="entry name" value="ZN(II)2CYS6 TRANSCRIPTION FACTOR (EUROFUNG)"/>
    <property type="match status" value="1"/>
</dbReference>
<comment type="subcellular location">
    <subcellularLocation>
        <location evidence="1">Nucleus</location>
    </subcellularLocation>
</comment>
<gene>
    <name evidence="6" type="ORF">BP6252_02947</name>
</gene>
<evidence type="ECO:0000256" key="4">
    <source>
        <dbReference type="ARBA" id="ARBA00023163"/>
    </source>
</evidence>
<name>A0A3D8S694_9HELO</name>
<dbReference type="AlphaFoldDB" id="A0A3D8S694"/>
<organism evidence="6 7">
    <name type="scientific">Coleophoma cylindrospora</name>
    <dbReference type="NCBI Taxonomy" id="1849047"/>
    <lineage>
        <taxon>Eukaryota</taxon>
        <taxon>Fungi</taxon>
        <taxon>Dikarya</taxon>
        <taxon>Ascomycota</taxon>
        <taxon>Pezizomycotina</taxon>
        <taxon>Leotiomycetes</taxon>
        <taxon>Helotiales</taxon>
        <taxon>Dermateaceae</taxon>
        <taxon>Coleophoma</taxon>
    </lineage>
</organism>
<dbReference type="GO" id="GO:0005634">
    <property type="term" value="C:nucleus"/>
    <property type="evidence" value="ECO:0007669"/>
    <property type="project" value="UniProtKB-SubCell"/>
</dbReference>
<evidence type="ECO:0008006" key="8">
    <source>
        <dbReference type="Google" id="ProtNLM"/>
    </source>
</evidence>
<evidence type="ECO:0000256" key="5">
    <source>
        <dbReference type="ARBA" id="ARBA00023242"/>
    </source>
</evidence>
<dbReference type="EMBL" id="PDLM01000003">
    <property type="protein sequence ID" value="RDW81835.1"/>
    <property type="molecule type" value="Genomic_DNA"/>
</dbReference>
<evidence type="ECO:0000313" key="7">
    <source>
        <dbReference type="Proteomes" id="UP000256645"/>
    </source>
</evidence>
<evidence type="ECO:0000256" key="1">
    <source>
        <dbReference type="ARBA" id="ARBA00004123"/>
    </source>
</evidence>
<keyword evidence="4" id="KW-0804">Transcription</keyword>
<comment type="caution">
    <text evidence="6">The sequence shown here is derived from an EMBL/GenBank/DDBJ whole genome shotgun (WGS) entry which is preliminary data.</text>
</comment>